<protein>
    <submittedName>
        <fullName evidence="2">Uncharacterized protein</fullName>
    </submittedName>
</protein>
<accession>A0A4D6KKV7</accession>
<organism evidence="2 3">
    <name type="scientific">Vigna unguiculata</name>
    <name type="common">Cowpea</name>
    <dbReference type="NCBI Taxonomy" id="3917"/>
    <lineage>
        <taxon>Eukaryota</taxon>
        <taxon>Viridiplantae</taxon>
        <taxon>Streptophyta</taxon>
        <taxon>Embryophyta</taxon>
        <taxon>Tracheophyta</taxon>
        <taxon>Spermatophyta</taxon>
        <taxon>Magnoliopsida</taxon>
        <taxon>eudicotyledons</taxon>
        <taxon>Gunneridae</taxon>
        <taxon>Pentapetalae</taxon>
        <taxon>rosids</taxon>
        <taxon>fabids</taxon>
        <taxon>Fabales</taxon>
        <taxon>Fabaceae</taxon>
        <taxon>Papilionoideae</taxon>
        <taxon>50 kb inversion clade</taxon>
        <taxon>NPAAA clade</taxon>
        <taxon>indigoferoid/millettioid clade</taxon>
        <taxon>Phaseoleae</taxon>
        <taxon>Vigna</taxon>
    </lineage>
</organism>
<evidence type="ECO:0000313" key="3">
    <source>
        <dbReference type="Proteomes" id="UP000501690"/>
    </source>
</evidence>
<proteinExistence type="predicted"/>
<feature type="compositionally biased region" description="Low complexity" evidence="1">
    <location>
        <begin position="25"/>
        <end position="34"/>
    </location>
</feature>
<gene>
    <name evidence="2" type="ORF">DEO72_LG1g2292</name>
</gene>
<evidence type="ECO:0000256" key="1">
    <source>
        <dbReference type="SAM" id="MobiDB-lite"/>
    </source>
</evidence>
<evidence type="ECO:0000313" key="2">
    <source>
        <dbReference type="EMBL" id="QCD78656.1"/>
    </source>
</evidence>
<sequence>MNLASHHCATPQLHHSRTSRHREPPSSSATAAPPHILQPPSRVIFSARKPWQQLHARTSVFVPHLQPCSQQHHLRTTLVSEPRTRTNLQQRRRNAKQQHNHWICTIPHPWSTSITHSPQICNSSRFHVATTTASSTIDAASSLLEKRSSRHCTLHL</sequence>
<dbReference type="Proteomes" id="UP000501690">
    <property type="component" value="Linkage Group LG1"/>
</dbReference>
<dbReference type="AlphaFoldDB" id="A0A4D6KKV7"/>
<feature type="region of interest" description="Disordered" evidence="1">
    <location>
        <begin position="1"/>
        <end position="38"/>
    </location>
</feature>
<keyword evidence="3" id="KW-1185">Reference proteome</keyword>
<reference evidence="2 3" key="1">
    <citation type="submission" date="2019-04" db="EMBL/GenBank/DDBJ databases">
        <title>An improved genome assembly and genetic linkage map for asparagus bean, Vigna unguiculata ssp. sesquipedialis.</title>
        <authorList>
            <person name="Xia Q."/>
            <person name="Zhang R."/>
            <person name="Dong Y."/>
        </authorList>
    </citation>
    <scope>NUCLEOTIDE SEQUENCE [LARGE SCALE GENOMIC DNA]</scope>
    <source>
        <tissue evidence="2">Leaf</tissue>
    </source>
</reference>
<dbReference type="EMBL" id="CP039345">
    <property type="protein sequence ID" value="QCD78656.1"/>
    <property type="molecule type" value="Genomic_DNA"/>
</dbReference>
<name>A0A4D6KKV7_VIGUN</name>